<evidence type="ECO:0000313" key="4">
    <source>
        <dbReference type="Proteomes" id="UP001140094"/>
    </source>
</evidence>
<proteinExistence type="predicted"/>
<dbReference type="InterPro" id="IPR000467">
    <property type="entry name" value="G_patch_dom"/>
</dbReference>
<dbReference type="PANTHER" id="PTHR23149">
    <property type="entry name" value="G PATCH DOMAIN CONTAINING PROTEIN"/>
    <property type="match status" value="1"/>
</dbReference>
<feature type="compositionally biased region" description="Basic residues" evidence="1">
    <location>
        <begin position="289"/>
        <end position="298"/>
    </location>
</feature>
<dbReference type="GO" id="GO:0003676">
    <property type="term" value="F:nucleic acid binding"/>
    <property type="evidence" value="ECO:0007669"/>
    <property type="project" value="InterPro"/>
</dbReference>
<feature type="region of interest" description="Disordered" evidence="1">
    <location>
        <begin position="206"/>
        <end position="298"/>
    </location>
</feature>
<sequence>MGLSEQKSRFIYAPDPRNLGWSQDKNRFGFKMLEKMGWSEGKGLGAKEDGLKEHVKIKLKTNNHGIGADKKTIRNWLANADGYSELLDRLNTETPADEPKEAEQPKDTEQVLDAASKQLGRMSHRAKFRRMKQMATKDAKGLQEIFGVRGTDVNTDLPTPQSAESGSGEEGDSSLRLTTATVNAGICVSDYFASKMANNPELAAVYSAQEASPSESDSTKAKPSKKRKSRESDDIDMGEKHRRKSEKSDKKKEKKDRKKEKKDKSDRKDKISKDKKHSKKNERKDSKRKDKKSSRKSD</sequence>
<dbReference type="EMBL" id="JANBUO010000638">
    <property type="protein sequence ID" value="KAJ2802586.1"/>
    <property type="molecule type" value="Genomic_DNA"/>
</dbReference>
<dbReference type="OrthoDB" id="29523at2759"/>
<feature type="region of interest" description="Disordered" evidence="1">
    <location>
        <begin position="147"/>
        <end position="175"/>
    </location>
</feature>
<gene>
    <name evidence="3" type="ORF">H4R20_003224</name>
</gene>
<dbReference type="SMART" id="SM00443">
    <property type="entry name" value="G_patch"/>
    <property type="match status" value="1"/>
</dbReference>
<organism evidence="3 4">
    <name type="scientific">Coemansia guatemalensis</name>
    <dbReference type="NCBI Taxonomy" id="2761395"/>
    <lineage>
        <taxon>Eukaryota</taxon>
        <taxon>Fungi</taxon>
        <taxon>Fungi incertae sedis</taxon>
        <taxon>Zoopagomycota</taxon>
        <taxon>Kickxellomycotina</taxon>
        <taxon>Kickxellomycetes</taxon>
        <taxon>Kickxellales</taxon>
        <taxon>Kickxellaceae</taxon>
        <taxon>Coemansia</taxon>
    </lineage>
</organism>
<evidence type="ECO:0000259" key="2">
    <source>
        <dbReference type="PROSITE" id="PS50174"/>
    </source>
</evidence>
<dbReference type="InterPro" id="IPR050656">
    <property type="entry name" value="PINX1"/>
</dbReference>
<accession>A0A9W8HU35</accession>
<feature type="compositionally biased region" description="Basic and acidic residues" evidence="1">
    <location>
        <begin position="262"/>
        <end position="272"/>
    </location>
</feature>
<dbReference type="GO" id="GO:0010521">
    <property type="term" value="F:telomerase inhibitor activity"/>
    <property type="evidence" value="ECO:0007669"/>
    <property type="project" value="TreeGrafter"/>
</dbReference>
<reference evidence="3" key="1">
    <citation type="submission" date="2022-07" db="EMBL/GenBank/DDBJ databases">
        <title>Phylogenomic reconstructions and comparative analyses of Kickxellomycotina fungi.</title>
        <authorList>
            <person name="Reynolds N.K."/>
            <person name="Stajich J.E."/>
            <person name="Barry K."/>
            <person name="Grigoriev I.V."/>
            <person name="Crous P."/>
            <person name="Smith M.E."/>
        </authorList>
    </citation>
    <scope>NUCLEOTIDE SEQUENCE</scope>
    <source>
        <strain evidence="3">NRRL 1565</strain>
    </source>
</reference>
<dbReference type="Proteomes" id="UP001140094">
    <property type="component" value="Unassembled WGS sequence"/>
</dbReference>
<feature type="domain" description="G-patch" evidence="2">
    <location>
        <begin position="25"/>
        <end position="71"/>
    </location>
</feature>
<name>A0A9W8HU35_9FUNG</name>
<feature type="compositionally biased region" description="Polar residues" evidence="1">
    <location>
        <begin position="152"/>
        <end position="161"/>
    </location>
</feature>
<dbReference type="GO" id="GO:0005730">
    <property type="term" value="C:nucleolus"/>
    <property type="evidence" value="ECO:0007669"/>
    <property type="project" value="TreeGrafter"/>
</dbReference>
<keyword evidence="4" id="KW-1185">Reference proteome</keyword>
<dbReference type="PROSITE" id="PS50174">
    <property type="entry name" value="G_PATCH"/>
    <property type="match status" value="1"/>
</dbReference>
<feature type="compositionally biased region" description="Basic residues" evidence="1">
    <location>
        <begin position="252"/>
        <end position="261"/>
    </location>
</feature>
<evidence type="ECO:0000313" key="3">
    <source>
        <dbReference type="EMBL" id="KAJ2802586.1"/>
    </source>
</evidence>
<dbReference type="PANTHER" id="PTHR23149:SF27">
    <property type="entry name" value="PIN2_TERF1-INTERACTING TELOMERASE INHIBITOR 1"/>
    <property type="match status" value="1"/>
</dbReference>
<dbReference type="Pfam" id="PF01585">
    <property type="entry name" value="G-patch"/>
    <property type="match status" value="1"/>
</dbReference>
<comment type="caution">
    <text evidence="3">The sequence shown here is derived from an EMBL/GenBank/DDBJ whole genome shotgun (WGS) entry which is preliminary data.</text>
</comment>
<dbReference type="AlphaFoldDB" id="A0A9W8HU35"/>
<protein>
    <recommendedName>
        <fullName evidence="2">G-patch domain-containing protein</fullName>
    </recommendedName>
</protein>
<evidence type="ECO:0000256" key="1">
    <source>
        <dbReference type="SAM" id="MobiDB-lite"/>
    </source>
</evidence>